<dbReference type="EMBL" id="KI894031">
    <property type="protein sequence ID" value="OBR85327.1"/>
    <property type="molecule type" value="Genomic_DNA"/>
</dbReference>
<protein>
    <submittedName>
        <fullName evidence="1">Uncharacterized protein</fullName>
    </submittedName>
</protein>
<dbReference type="STRING" id="1296121.A0A1A6A5J0"/>
<accession>A0A1A6A5J0</accession>
<dbReference type="RefSeq" id="XP_018263169.1">
    <property type="nucleotide sequence ID" value="XM_018407958.1"/>
</dbReference>
<evidence type="ECO:0000313" key="2">
    <source>
        <dbReference type="EMBL" id="WWC61777.1"/>
    </source>
</evidence>
<sequence>MRIPIALAAQLQSSLSSSSPSSSGGRVEESLSISGPSVLRSCIPATFNWTPTYGPYTLSLIQHRTSVPTTTDAESEVSVSEKKEEEMILVTDTKATWIVDIQPGSNITLLIKDFKGNSAESLNWIVEEGISGCLEDLN</sequence>
<dbReference type="EMBL" id="CP144534">
    <property type="protein sequence ID" value="WWC61777.1"/>
    <property type="molecule type" value="Genomic_DNA"/>
</dbReference>
<reference evidence="1" key="1">
    <citation type="submission" date="2013-07" db="EMBL/GenBank/DDBJ databases">
        <title>The Genome Sequence of Cryptococcus dejecticola CBS10117.</title>
        <authorList>
            <consortium name="The Broad Institute Genome Sequencing Platform"/>
            <person name="Cuomo C."/>
            <person name="Litvintseva A."/>
            <person name="Chen Y."/>
            <person name="Heitman J."/>
            <person name="Sun S."/>
            <person name="Springer D."/>
            <person name="Dromer F."/>
            <person name="Young S.K."/>
            <person name="Zeng Q."/>
            <person name="Gargeya S."/>
            <person name="Fitzgerald M."/>
            <person name="Abouelleil A."/>
            <person name="Alvarado L."/>
            <person name="Berlin A.M."/>
            <person name="Chapman S.B."/>
            <person name="Dewar J."/>
            <person name="Goldberg J."/>
            <person name="Griggs A."/>
            <person name="Gujja S."/>
            <person name="Hansen M."/>
            <person name="Howarth C."/>
            <person name="Imamovic A."/>
            <person name="Larimer J."/>
            <person name="McCowan C."/>
            <person name="Murphy C."/>
            <person name="Pearson M."/>
            <person name="Priest M."/>
            <person name="Roberts A."/>
            <person name="Saif S."/>
            <person name="Shea T."/>
            <person name="Sykes S."/>
            <person name="Wortman J."/>
            <person name="Nusbaum C."/>
            <person name="Birren B."/>
        </authorList>
    </citation>
    <scope>NUCLEOTIDE SEQUENCE [LARGE SCALE GENOMIC DNA]</scope>
    <source>
        <strain evidence="1">CBS 10117</strain>
    </source>
</reference>
<organism evidence="1">
    <name type="scientific">Kwoniella dejecticola CBS 10117</name>
    <dbReference type="NCBI Taxonomy" id="1296121"/>
    <lineage>
        <taxon>Eukaryota</taxon>
        <taxon>Fungi</taxon>
        <taxon>Dikarya</taxon>
        <taxon>Basidiomycota</taxon>
        <taxon>Agaricomycotina</taxon>
        <taxon>Tremellomycetes</taxon>
        <taxon>Tremellales</taxon>
        <taxon>Cryptococcaceae</taxon>
        <taxon>Kwoniella</taxon>
    </lineage>
</organism>
<dbReference type="GeneID" id="28968361"/>
<evidence type="ECO:0000313" key="1">
    <source>
        <dbReference type="EMBL" id="OBR85327.1"/>
    </source>
</evidence>
<evidence type="ECO:0000313" key="3">
    <source>
        <dbReference type="Proteomes" id="UP000078595"/>
    </source>
</evidence>
<reference evidence="2" key="2">
    <citation type="submission" date="2013-07" db="EMBL/GenBank/DDBJ databases">
        <authorList>
            <consortium name="The Broad Institute Genome Sequencing Platform"/>
            <person name="Cuomo C."/>
            <person name="Litvintseva A."/>
            <person name="Chen Y."/>
            <person name="Heitman J."/>
            <person name="Sun S."/>
            <person name="Springer D."/>
            <person name="Dromer F."/>
            <person name="Young S.K."/>
            <person name="Zeng Q."/>
            <person name="Gargeya S."/>
            <person name="Fitzgerald M."/>
            <person name="Abouelleil A."/>
            <person name="Alvarado L."/>
            <person name="Berlin A.M."/>
            <person name="Chapman S.B."/>
            <person name="Dewar J."/>
            <person name="Goldberg J."/>
            <person name="Griggs A."/>
            <person name="Gujja S."/>
            <person name="Hansen M."/>
            <person name="Howarth C."/>
            <person name="Imamovic A."/>
            <person name="Larimer J."/>
            <person name="McCowan C."/>
            <person name="Murphy C."/>
            <person name="Pearson M."/>
            <person name="Priest M."/>
            <person name="Roberts A."/>
            <person name="Saif S."/>
            <person name="Shea T."/>
            <person name="Sykes S."/>
            <person name="Wortman J."/>
            <person name="Nusbaum C."/>
            <person name="Birren B."/>
        </authorList>
    </citation>
    <scope>NUCLEOTIDE SEQUENCE</scope>
    <source>
        <strain evidence="2">CBS 10117</strain>
    </source>
</reference>
<keyword evidence="3" id="KW-1185">Reference proteome</keyword>
<proteinExistence type="predicted"/>
<gene>
    <name evidence="1" type="ORF">I303_04662</name>
    <name evidence="2" type="ORF">I303_104362</name>
</gene>
<dbReference type="VEuPathDB" id="FungiDB:I303_04662"/>
<dbReference type="OrthoDB" id="2562918at2759"/>
<dbReference type="AlphaFoldDB" id="A0A1A6A5J0"/>
<dbReference type="KEGG" id="kdj:28968361"/>
<reference evidence="2" key="3">
    <citation type="submission" date="2024-02" db="EMBL/GenBank/DDBJ databases">
        <title>Comparative genomics of Cryptococcus and Kwoniella reveals pathogenesis evolution and contrasting modes of karyotype evolution via chromosome fusion or intercentromeric recombination.</title>
        <authorList>
            <person name="Coelho M.A."/>
            <person name="David-Palma M."/>
            <person name="Shea T."/>
            <person name="Bowers K."/>
            <person name="McGinley-Smith S."/>
            <person name="Mohammad A.W."/>
            <person name="Gnirke A."/>
            <person name="Yurkov A.M."/>
            <person name="Nowrousian M."/>
            <person name="Sun S."/>
            <person name="Cuomo C.A."/>
            <person name="Heitman J."/>
        </authorList>
    </citation>
    <scope>NUCLEOTIDE SEQUENCE</scope>
    <source>
        <strain evidence="2">CBS 10117</strain>
    </source>
</reference>
<name>A0A1A6A5J0_9TREE</name>
<dbReference type="Proteomes" id="UP000078595">
    <property type="component" value="Chromosome 5"/>
</dbReference>